<proteinExistence type="predicted"/>
<dbReference type="Proteomes" id="UP000067711">
    <property type="component" value="Chromosome 1"/>
</dbReference>
<gene>
    <name evidence="1" type="ORF">WS71_26370</name>
</gene>
<evidence type="ECO:0000313" key="1">
    <source>
        <dbReference type="EMBL" id="AOJ10692.1"/>
    </source>
</evidence>
<sequence>MAGAIESRSMSTAESCFVRFGVVDLARPDMRTLLMRRFARHDEYGNKSFSAGSFVYATSQWPNPTASLPLKPNARSHSLNELERALSTLSSVPA</sequence>
<reference evidence="1 2" key="1">
    <citation type="submission" date="2015-12" db="EMBL/GenBank/DDBJ databases">
        <title>Diversity of Burkholderia near neighbor genomes.</title>
        <authorList>
            <person name="Sahl J."/>
            <person name="Wagner D."/>
            <person name="Keim P."/>
        </authorList>
    </citation>
    <scope>NUCLEOTIDE SEQUENCE [LARGE SCALE GENOMIC DNA]</scope>
    <source>
        <strain evidence="1 2">BDU8</strain>
    </source>
</reference>
<accession>A0A1B4G446</accession>
<organism evidence="1 2">
    <name type="scientific">Burkholderia mayonis</name>
    <dbReference type="NCBI Taxonomy" id="1385591"/>
    <lineage>
        <taxon>Bacteria</taxon>
        <taxon>Pseudomonadati</taxon>
        <taxon>Pseudomonadota</taxon>
        <taxon>Betaproteobacteria</taxon>
        <taxon>Burkholderiales</taxon>
        <taxon>Burkholderiaceae</taxon>
        <taxon>Burkholderia</taxon>
        <taxon>pseudomallei group</taxon>
    </lineage>
</organism>
<evidence type="ECO:0000313" key="2">
    <source>
        <dbReference type="Proteomes" id="UP000067711"/>
    </source>
</evidence>
<dbReference type="EMBL" id="CP013389">
    <property type="protein sequence ID" value="AOJ10692.1"/>
    <property type="molecule type" value="Genomic_DNA"/>
</dbReference>
<dbReference type="AlphaFoldDB" id="A0A1B4G446"/>
<name>A0A1B4G446_9BURK</name>
<protein>
    <submittedName>
        <fullName evidence="1">Uncharacterized protein</fullName>
    </submittedName>
</protein>